<evidence type="ECO:0000313" key="2">
    <source>
        <dbReference type="EMBL" id="NYG33502.1"/>
    </source>
</evidence>
<dbReference type="PROSITE" id="PS51257">
    <property type="entry name" value="PROKAR_LIPOPROTEIN"/>
    <property type="match status" value="1"/>
</dbReference>
<comment type="caution">
    <text evidence="2">The sequence shown here is derived from an EMBL/GenBank/DDBJ whole genome shotgun (WGS) entry which is preliminary data.</text>
</comment>
<organism evidence="2 3">
    <name type="scientific">Sphaerotilus montanus</name>
    <dbReference type="NCBI Taxonomy" id="522889"/>
    <lineage>
        <taxon>Bacteria</taxon>
        <taxon>Pseudomonadati</taxon>
        <taxon>Pseudomonadota</taxon>
        <taxon>Betaproteobacteria</taxon>
        <taxon>Burkholderiales</taxon>
        <taxon>Sphaerotilaceae</taxon>
        <taxon>Sphaerotilus</taxon>
    </lineage>
</organism>
<sequence length="749" mass="78286">MTNNFVKSSGSVFRRLCAIASLLSFLTACGGGSSQDNSESPQSGPALAGTASIATPLSAASLTVKDANGQTKTGTTRSDGGFSVSAEGLSYPVMVRVEVPSADNTQVSVLYAALSSHPDGPILVSPLSSAQASALSHNETELLFNVLGTAQSARNALAAGRFAETEAALQKQVINLIGAGNLSTLLNGTTTLTRATIQGGVQAISKLLTQTASLVGQAELARAVGGSVGSVSLACDVQSLRLGGNGSVRPTCLTGSDTSLSSSFMGDIRPVAVSHPASADAWADELAGVNLGRNWKHFTPQVDATQLQQALERKLKSEISTLWSGGGIASFPETQGIADGSIQELVDSVIGIQWAKLGAVLKAPEVSNLTFEYQVLRTLLGSTAGRKQIFPFMQIDAVRLAVPSTLDRERTLNAFGPAIEAFAKQWLLAPDNRAATASAPSGVREVQAAFEALYNYLTSNSPLQASEIEIVRLGDAWIKAANQLPDALATLRAAAIAYAQASVQFGIQCATAAVVKASDNSACLASGAAAQRTGLAYQLALSSVTQSAPPTAAQFYTRFLTALGTFISNTWDQHHDSIYPVQGLIDTPPVTYSPVVARVQAYDGLWTPECCLTSKELSSRRSGMLYVVDGASVRFKEDVTGRLLVDTEPDAPLLRLDIDTFSAAGPRGQALSPTTFDALLRPGSVVDAYLIGCAQADEACMARFQLSRIEPGTTAYSTATFDTTLMNQIRRSGGMGDGMTTLHVLSTTQ</sequence>
<accession>A0A7Y9QXX9</accession>
<dbReference type="RefSeq" id="WP_179634265.1">
    <property type="nucleotide sequence ID" value="NZ_JACCFH010000001.1"/>
</dbReference>
<proteinExistence type="predicted"/>
<dbReference type="EMBL" id="JACCFH010000001">
    <property type="protein sequence ID" value="NYG33502.1"/>
    <property type="molecule type" value="Genomic_DNA"/>
</dbReference>
<reference evidence="2 3" key="1">
    <citation type="submission" date="2020-07" db="EMBL/GenBank/DDBJ databases">
        <title>Genomic Encyclopedia of Archaeal and Bacterial Type Strains, Phase II (KMG-II): from individual species to whole genera.</title>
        <authorList>
            <person name="Goeker M."/>
        </authorList>
    </citation>
    <scope>NUCLEOTIDE SEQUENCE [LARGE SCALE GENOMIC DNA]</scope>
    <source>
        <strain evidence="2 3">DSM 21226</strain>
    </source>
</reference>
<keyword evidence="1" id="KW-0732">Signal</keyword>
<evidence type="ECO:0000256" key="1">
    <source>
        <dbReference type="SAM" id="SignalP"/>
    </source>
</evidence>
<evidence type="ECO:0008006" key="4">
    <source>
        <dbReference type="Google" id="ProtNLM"/>
    </source>
</evidence>
<gene>
    <name evidence="2" type="ORF">BDD16_002488</name>
</gene>
<evidence type="ECO:0000313" key="3">
    <source>
        <dbReference type="Proteomes" id="UP000518288"/>
    </source>
</evidence>
<name>A0A7Y9QXX9_9BURK</name>
<keyword evidence="3" id="KW-1185">Reference proteome</keyword>
<dbReference type="Proteomes" id="UP000518288">
    <property type="component" value="Unassembled WGS sequence"/>
</dbReference>
<feature type="chain" id="PRO_5031570847" description="Carboxypeptidase regulatory-like domain-containing protein" evidence="1">
    <location>
        <begin position="31"/>
        <end position="749"/>
    </location>
</feature>
<protein>
    <recommendedName>
        <fullName evidence="4">Carboxypeptidase regulatory-like domain-containing protein</fullName>
    </recommendedName>
</protein>
<feature type="signal peptide" evidence="1">
    <location>
        <begin position="1"/>
        <end position="30"/>
    </location>
</feature>
<dbReference type="AlphaFoldDB" id="A0A7Y9QXX9"/>